<dbReference type="AlphaFoldDB" id="A0A6T6FAP5"/>
<feature type="region of interest" description="Disordered" evidence="1">
    <location>
        <begin position="102"/>
        <end position="135"/>
    </location>
</feature>
<feature type="compositionally biased region" description="Low complexity" evidence="1">
    <location>
        <begin position="104"/>
        <end position="118"/>
    </location>
</feature>
<feature type="compositionally biased region" description="Polar residues" evidence="1">
    <location>
        <begin position="120"/>
        <end position="135"/>
    </location>
</feature>
<sequence>MVLPNFSKSSTMDATTLFASTLQPTAFADEELQPVAQQHGEALRQHNSKQRKTAPQPKTSKKKKKKQRAAKAVEPKQRTTNAMYAGIAILLLWGLRTAYELSHKSTPSKPTQQQQPPTGALNSFSNPGPAVTSTP</sequence>
<reference evidence="2" key="1">
    <citation type="submission" date="2021-01" db="EMBL/GenBank/DDBJ databases">
        <authorList>
            <person name="Corre E."/>
            <person name="Pelletier E."/>
            <person name="Niang G."/>
            <person name="Scheremetjew M."/>
            <person name="Finn R."/>
            <person name="Kale V."/>
            <person name="Holt S."/>
            <person name="Cochrane G."/>
            <person name="Meng A."/>
            <person name="Brown T."/>
            <person name="Cohen L."/>
        </authorList>
    </citation>
    <scope>NUCLEOTIDE SEQUENCE</scope>
    <source>
        <strain evidence="2">CCMP3328</strain>
    </source>
</reference>
<dbReference type="EMBL" id="HBEF01009125">
    <property type="protein sequence ID" value="CAD8333621.1"/>
    <property type="molecule type" value="Transcribed_RNA"/>
</dbReference>
<name>A0A6T6FAP5_9STRA</name>
<feature type="compositionally biased region" description="Basic residues" evidence="1">
    <location>
        <begin position="59"/>
        <end position="69"/>
    </location>
</feature>
<protein>
    <submittedName>
        <fullName evidence="2">Uncharacterized protein</fullName>
    </submittedName>
</protein>
<evidence type="ECO:0000256" key="1">
    <source>
        <dbReference type="SAM" id="MobiDB-lite"/>
    </source>
</evidence>
<gene>
    <name evidence="2" type="ORF">CAUS1442_LOCUS5722</name>
    <name evidence="3" type="ORF">CAUS1442_LOCUS5723</name>
</gene>
<organism evidence="2">
    <name type="scientific">Craspedostauros australis</name>
    <dbReference type="NCBI Taxonomy" id="1486917"/>
    <lineage>
        <taxon>Eukaryota</taxon>
        <taxon>Sar</taxon>
        <taxon>Stramenopiles</taxon>
        <taxon>Ochrophyta</taxon>
        <taxon>Bacillariophyta</taxon>
        <taxon>Bacillariophyceae</taxon>
        <taxon>Bacillariophycidae</taxon>
        <taxon>Naviculales</taxon>
        <taxon>Naviculaceae</taxon>
        <taxon>Craspedostauros</taxon>
    </lineage>
</organism>
<dbReference type="EMBL" id="HBEF01009124">
    <property type="protein sequence ID" value="CAD8333620.1"/>
    <property type="molecule type" value="Transcribed_RNA"/>
</dbReference>
<feature type="region of interest" description="Disordered" evidence="1">
    <location>
        <begin position="29"/>
        <end position="79"/>
    </location>
</feature>
<evidence type="ECO:0000313" key="3">
    <source>
        <dbReference type="EMBL" id="CAD8333621.1"/>
    </source>
</evidence>
<proteinExistence type="predicted"/>
<evidence type="ECO:0000313" key="2">
    <source>
        <dbReference type="EMBL" id="CAD8333620.1"/>
    </source>
</evidence>
<accession>A0A6T6FAP5</accession>